<comment type="caution">
    <text evidence="1">The sequence shown here is derived from an EMBL/GenBank/DDBJ whole genome shotgun (WGS) entry which is preliminary data.</text>
</comment>
<proteinExistence type="predicted"/>
<evidence type="ECO:0000313" key="2">
    <source>
        <dbReference type="Proteomes" id="UP000189137"/>
    </source>
</evidence>
<sequence>MNNLVLINNQEVQVKEFNNQRVVTFKEIDRVHERVEGTAGRNFRENKKHFIKNEDYFYLEGKELSTIKQTTNFVGSNARELILLTETGYLMLVKSFTDDLAWKVQRQLVNSYFRVKEEKKEMKALEKLETVNESIRLITPIFDDLNIDKSMKLLVTKTFFERAGIELPLEVEEKEHFYDTKQIAKKLGLYTMSNKPAFMAVKQIIRKLDIKEDEMKTVLETNGNWTGTVTKYSNKVTEKVKVWLKENNNPISIKGDKKNYYILYKNN</sequence>
<protein>
    <submittedName>
        <fullName evidence="1">ORF6N domain</fullName>
    </submittedName>
</protein>
<dbReference type="Pfam" id="PF10543">
    <property type="entry name" value="ORF6N"/>
    <property type="match status" value="1"/>
</dbReference>
<dbReference type="Proteomes" id="UP000189137">
    <property type="component" value="Unassembled WGS sequence"/>
</dbReference>
<name>A0A9X8RKF8_CLODI</name>
<gene>
    <name evidence="1" type="ORF">SAMEA3375112_02761</name>
</gene>
<accession>A0A9X8RKF8</accession>
<evidence type="ECO:0000313" key="1">
    <source>
        <dbReference type="EMBL" id="SJS74163.1"/>
    </source>
</evidence>
<dbReference type="AlphaFoldDB" id="A0A9X8RKF8"/>
<organism evidence="1 2">
    <name type="scientific">Clostridioides difficile</name>
    <name type="common">Peptoclostridium difficile</name>
    <dbReference type="NCBI Taxonomy" id="1496"/>
    <lineage>
        <taxon>Bacteria</taxon>
        <taxon>Bacillati</taxon>
        <taxon>Bacillota</taxon>
        <taxon>Clostridia</taxon>
        <taxon>Peptostreptococcales</taxon>
        <taxon>Peptostreptococcaceae</taxon>
        <taxon>Clostridioides</taxon>
    </lineage>
</organism>
<reference evidence="1 2" key="1">
    <citation type="submission" date="2017-02" db="EMBL/GenBank/DDBJ databases">
        <authorList>
            <consortium name="Pathogen Informatics"/>
        </authorList>
    </citation>
    <scope>NUCLEOTIDE SEQUENCE [LARGE SCALE GENOMIC DNA]</scope>
    <source>
        <strain evidence="1 2">VRECD0157</strain>
    </source>
</reference>
<dbReference type="RefSeq" id="WP_021377655.1">
    <property type="nucleotide sequence ID" value="NZ_AP031492.1"/>
</dbReference>
<dbReference type="EMBL" id="FUPS01000010">
    <property type="protein sequence ID" value="SJS74163.1"/>
    <property type="molecule type" value="Genomic_DNA"/>
</dbReference>
<dbReference type="InterPro" id="IPR018873">
    <property type="entry name" value="KilA-N_DNA-bd_domain"/>
</dbReference>